<gene>
    <name evidence="1" type="ORF">BRAA02T06011Z</name>
</gene>
<reference evidence="1" key="1">
    <citation type="submission" date="2018-11" db="EMBL/GenBank/DDBJ databases">
        <authorList>
            <consortium name="Genoscope - CEA"/>
            <person name="William W."/>
        </authorList>
    </citation>
    <scope>NUCLEOTIDE SEQUENCE</scope>
</reference>
<evidence type="ECO:0000313" key="1">
    <source>
        <dbReference type="EMBL" id="VDC86825.1"/>
    </source>
</evidence>
<organism evidence="1">
    <name type="scientific">Brassica campestris</name>
    <name type="common">Field mustard</name>
    <dbReference type="NCBI Taxonomy" id="3711"/>
    <lineage>
        <taxon>Eukaryota</taxon>
        <taxon>Viridiplantae</taxon>
        <taxon>Streptophyta</taxon>
        <taxon>Embryophyta</taxon>
        <taxon>Tracheophyta</taxon>
        <taxon>Spermatophyta</taxon>
        <taxon>Magnoliopsida</taxon>
        <taxon>eudicotyledons</taxon>
        <taxon>Gunneridae</taxon>
        <taxon>Pentapetalae</taxon>
        <taxon>rosids</taxon>
        <taxon>malvids</taxon>
        <taxon>Brassicales</taxon>
        <taxon>Brassicaceae</taxon>
        <taxon>Brassiceae</taxon>
        <taxon>Brassica</taxon>
    </lineage>
</organism>
<sequence>MMSSTISWSISRSGGLRIWSRSTLSLSATPSPCGLRRLLRRRFLMTRTRRRRRMRKARWRK</sequence>
<proteinExistence type="predicted"/>
<accession>A0A3P6ABF2</accession>
<dbReference type="EMBL" id="LR031573">
    <property type="protein sequence ID" value="VDC86825.1"/>
    <property type="molecule type" value="Genomic_DNA"/>
</dbReference>
<name>A0A3P6ABF2_BRACM</name>
<dbReference type="AlphaFoldDB" id="A0A3P6ABF2"/>
<protein>
    <submittedName>
        <fullName evidence="1">Uncharacterized protein</fullName>
    </submittedName>
</protein>